<feature type="transmembrane region" description="Helical" evidence="7">
    <location>
        <begin position="255"/>
        <end position="278"/>
    </location>
</feature>
<keyword evidence="5 7" id="KW-1133">Transmembrane helix</keyword>
<dbReference type="InterPro" id="IPR050171">
    <property type="entry name" value="MFS_Transporters"/>
</dbReference>
<keyword evidence="4 7" id="KW-0812">Transmembrane</keyword>
<sequence>MKEFFYFLRGNFRTVSFGWLLTFLSGFGQTFLISLYVPEILRSFAISEGTFGAIYAGCTITASVVMLSVGHTVDHKPAKKVTAYTVIGLAFSSILLGLSQNLVLLVIAITGLRLAGQGLLTHISMTIMSKQFVADRGKALSFASLGFSVGEAVFPLLIASLIAWFDWRIAAIASGAVLLLYLLRLKFTRLENFDAKLSTQGKPSVWSLLKDYKSVVFDSRFGVMMPASFILSFSATAIFFYQYVFVENKGWSVQLYATFFTVYAITRFLFSLFGGIWVDKFSAKKLFRYYLIPATLGLLPFAFMNSIIGALIFLVTAGITMGVSGTVKTSLIAELYGTEKMGVIRSVFTMFSVISTALGPLVVGLLMDAGVTFEHIMTGIFVLMLLIVVNSQRIRAY</sequence>
<evidence type="ECO:0000259" key="8">
    <source>
        <dbReference type="PROSITE" id="PS50850"/>
    </source>
</evidence>
<evidence type="ECO:0000256" key="6">
    <source>
        <dbReference type="ARBA" id="ARBA00023136"/>
    </source>
</evidence>
<dbReference type="Pfam" id="PF07690">
    <property type="entry name" value="MFS_1"/>
    <property type="match status" value="1"/>
</dbReference>
<gene>
    <name evidence="9" type="ORF">ENO10_02320</name>
</gene>
<feature type="transmembrane region" description="Helical" evidence="7">
    <location>
        <begin position="49"/>
        <end position="69"/>
    </location>
</feature>
<dbReference type="PROSITE" id="PS50850">
    <property type="entry name" value="MFS"/>
    <property type="match status" value="1"/>
</dbReference>
<dbReference type="InterPro" id="IPR036259">
    <property type="entry name" value="MFS_trans_sf"/>
</dbReference>
<dbReference type="GO" id="GO:0005886">
    <property type="term" value="C:plasma membrane"/>
    <property type="evidence" value="ECO:0007669"/>
    <property type="project" value="UniProtKB-SubCell"/>
</dbReference>
<feature type="transmembrane region" description="Helical" evidence="7">
    <location>
        <begin position="373"/>
        <end position="391"/>
    </location>
</feature>
<dbReference type="GO" id="GO:0022857">
    <property type="term" value="F:transmembrane transporter activity"/>
    <property type="evidence" value="ECO:0007669"/>
    <property type="project" value="InterPro"/>
</dbReference>
<name>A0A7C2R3B6_9FLAO</name>
<evidence type="ECO:0000256" key="7">
    <source>
        <dbReference type="SAM" id="Phobius"/>
    </source>
</evidence>
<comment type="caution">
    <text evidence="9">The sequence shown here is derived from an EMBL/GenBank/DDBJ whole genome shotgun (WGS) entry which is preliminary data.</text>
</comment>
<proteinExistence type="predicted"/>
<evidence type="ECO:0000256" key="2">
    <source>
        <dbReference type="ARBA" id="ARBA00022448"/>
    </source>
</evidence>
<dbReference type="InterPro" id="IPR020846">
    <property type="entry name" value="MFS_dom"/>
</dbReference>
<evidence type="ECO:0000256" key="1">
    <source>
        <dbReference type="ARBA" id="ARBA00004651"/>
    </source>
</evidence>
<feature type="transmembrane region" description="Helical" evidence="7">
    <location>
        <begin position="104"/>
        <end position="127"/>
    </location>
</feature>
<dbReference type="EMBL" id="DSEE01000171">
    <property type="protein sequence ID" value="HER40033.1"/>
    <property type="molecule type" value="Genomic_DNA"/>
</dbReference>
<dbReference type="SUPFAM" id="SSF103473">
    <property type="entry name" value="MFS general substrate transporter"/>
    <property type="match status" value="1"/>
</dbReference>
<feature type="transmembrane region" description="Helical" evidence="7">
    <location>
        <begin position="139"/>
        <end position="158"/>
    </location>
</feature>
<keyword evidence="6 7" id="KW-0472">Membrane</keyword>
<dbReference type="Gene3D" id="1.20.1250.20">
    <property type="entry name" value="MFS general substrate transporter like domains"/>
    <property type="match status" value="2"/>
</dbReference>
<feature type="domain" description="Major facilitator superfamily (MFS) profile" evidence="8">
    <location>
        <begin position="14"/>
        <end position="397"/>
    </location>
</feature>
<reference evidence="9" key="1">
    <citation type="journal article" date="2020" name="mSystems">
        <title>Genome- and Community-Level Interaction Insights into Carbon Utilization and Element Cycling Functions of Hydrothermarchaeota in Hydrothermal Sediment.</title>
        <authorList>
            <person name="Zhou Z."/>
            <person name="Liu Y."/>
            <person name="Xu W."/>
            <person name="Pan J."/>
            <person name="Luo Z.H."/>
            <person name="Li M."/>
        </authorList>
    </citation>
    <scope>NUCLEOTIDE SEQUENCE [LARGE SCALE GENOMIC DNA]</scope>
    <source>
        <strain evidence="9">SpSt-1235</strain>
    </source>
</reference>
<protein>
    <submittedName>
        <fullName evidence="9">MFS transporter</fullName>
    </submittedName>
</protein>
<dbReference type="InterPro" id="IPR011701">
    <property type="entry name" value="MFS"/>
</dbReference>
<feature type="transmembrane region" description="Helical" evidence="7">
    <location>
        <begin position="164"/>
        <end position="183"/>
    </location>
</feature>
<keyword evidence="2" id="KW-0813">Transport</keyword>
<evidence type="ECO:0000256" key="5">
    <source>
        <dbReference type="ARBA" id="ARBA00022989"/>
    </source>
</evidence>
<evidence type="ECO:0000256" key="3">
    <source>
        <dbReference type="ARBA" id="ARBA00022475"/>
    </source>
</evidence>
<feature type="transmembrane region" description="Helical" evidence="7">
    <location>
        <begin position="81"/>
        <end position="98"/>
    </location>
</feature>
<evidence type="ECO:0000313" key="9">
    <source>
        <dbReference type="EMBL" id="HER40033.1"/>
    </source>
</evidence>
<feature type="transmembrane region" description="Helical" evidence="7">
    <location>
        <begin position="348"/>
        <end position="367"/>
    </location>
</feature>
<comment type="subcellular location">
    <subcellularLocation>
        <location evidence="1">Cell membrane</location>
        <topology evidence="1">Multi-pass membrane protein</topology>
    </subcellularLocation>
</comment>
<dbReference type="PANTHER" id="PTHR23517:SF3">
    <property type="entry name" value="INTEGRAL MEMBRANE TRANSPORT PROTEIN"/>
    <property type="match status" value="1"/>
</dbReference>
<dbReference type="Proteomes" id="UP000885753">
    <property type="component" value="Unassembled WGS sequence"/>
</dbReference>
<dbReference type="PANTHER" id="PTHR23517">
    <property type="entry name" value="RESISTANCE PROTEIN MDTM, PUTATIVE-RELATED-RELATED"/>
    <property type="match status" value="1"/>
</dbReference>
<organism evidence="9">
    <name type="scientific">Salinimicrobium catena</name>
    <dbReference type="NCBI Taxonomy" id="390640"/>
    <lineage>
        <taxon>Bacteria</taxon>
        <taxon>Pseudomonadati</taxon>
        <taxon>Bacteroidota</taxon>
        <taxon>Flavobacteriia</taxon>
        <taxon>Flavobacteriales</taxon>
        <taxon>Flavobacteriaceae</taxon>
        <taxon>Salinimicrobium</taxon>
    </lineage>
</organism>
<dbReference type="AlphaFoldDB" id="A0A7C2R3B6"/>
<feature type="transmembrane region" description="Helical" evidence="7">
    <location>
        <begin position="221"/>
        <end position="243"/>
    </location>
</feature>
<keyword evidence="3" id="KW-1003">Cell membrane</keyword>
<feature type="transmembrane region" description="Helical" evidence="7">
    <location>
        <begin position="290"/>
        <end position="313"/>
    </location>
</feature>
<accession>A0A7C2R3B6</accession>
<feature type="transmembrane region" description="Helical" evidence="7">
    <location>
        <begin position="12"/>
        <end position="37"/>
    </location>
</feature>
<evidence type="ECO:0000256" key="4">
    <source>
        <dbReference type="ARBA" id="ARBA00022692"/>
    </source>
</evidence>